<dbReference type="PaxDb" id="8022-A0A060WKY1"/>
<gene>
    <name evidence="1" type="ORF">GSONMT00039770001</name>
</gene>
<dbReference type="AlphaFoldDB" id="A0A060WKY1"/>
<protein>
    <submittedName>
        <fullName evidence="1">Uncharacterized protein</fullName>
    </submittedName>
</protein>
<reference evidence="1" key="1">
    <citation type="journal article" date="2014" name="Nat. Commun.">
        <title>The rainbow trout genome provides novel insights into evolution after whole-genome duplication in vertebrates.</title>
        <authorList>
            <person name="Berthelot C."/>
            <person name="Brunet F."/>
            <person name="Chalopin D."/>
            <person name="Juanchich A."/>
            <person name="Bernard M."/>
            <person name="Noel B."/>
            <person name="Bento P."/>
            <person name="Da Silva C."/>
            <person name="Labadie K."/>
            <person name="Alberti A."/>
            <person name="Aury J.M."/>
            <person name="Louis A."/>
            <person name="Dehais P."/>
            <person name="Bardou P."/>
            <person name="Montfort J."/>
            <person name="Klopp C."/>
            <person name="Cabau C."/>
            <person name="Gaspin C."/>
            <person name="Thorgaard G.H."/>
            <person name="Boussaha M."/>
            <person name="Quillet E."/>
            <person name="Guyomard R."/>
            <person name="Galiana D."/>
            <person name="Bobe J."/>
            <person name="Volff J.N."/>
            <person name="Genet C."/>
            <person name="Wincker P."/>
            <person name="Jaillon O."/>
            <person name="Roest Crollius H."/>
            <person name="Guiguen Y."/>
        </authorList>
    </citation>
    <scope>NUCLEOTIDE SEQUENCE [LARGE SCALE GENOMIC DNA]</scope>
</reference>
<dbReference type="EMBL" id="FR904613">
    <property type="protein sequence ID" value="CDQ68133.1"/>
    <property type="molecule type" value="Genomic_DNA"/>
</dbReference>
<proteinExistence type="predicted"/>
<sequence>MAVNLGKNRLALLTAYQDVINETSSTDW</sequence>
<reference evidence="1" key="2">
    <citation type="submission" date="2014-03" db="EMBL/GenBank/DDBJ databases">
        <authorList>
            <person name="Genoscope - CEA"/>
        </authorList>
    </citation>
    <scope>NUCLEOTIDE SEQUENCE</scope>
</reference>
<organism evidence="1 2">
    <name type="scientific">Oncorhynchus mykiss</name>
    <name type="common">Rainbow trout</name>
    <name type="synonym">Salmo gairdneri</name>
    <dbReference type="NCBI Taxonomy" id="8022"/>
    <lineage>
        <taxon>Eukaryota</taxon>
        <taxon>Metazoa</taxon>
        <taxon>Chordata</taxon>
        <taxon>Craniata</taxon>
        <taxon>Vertebrata</taxon>
        <taxon>Euteleostomi</taxon>
        <taxon>Actinopterygii</taxon>
        <taxon>Neopterygii</taxon>
        <taxon>Teleostei</taxon>
        <taxon>Protacanthopterygii</taxon>
        <taxon>Salmoniformes</taxon>
        <taxon>Salmonidae</taxon>
        <taxon>Salmoninae</taxon>
        <taxon>Oncorhynchus</taxon>
    </lineage>
</organism>
<evidence type="ECO:0000313" key="2">
    <source>
        <dbReference type="Proteomes" id="UP000193380"/>
    </source>
</evidence>
<dbReference type="Proteomes" id="UP000193380">
    <property type="component" value="Unassembled WGS sequence"/>
</dbReference>
<name>A0A060WKY1_ONCMY</name>
<accession>A0A060WKY1</accession>
<evidence type="ECO:0000313" key="1">
    <source>
        <dbReference type="EMBL" id="CDQ68133.1"/>
    </source>
</evidence>